<feature type="transmembrane region" description="Helical" evidence="1">
    <location>
        <begin position="24"/>
        <end position="43"/>
    </location>
</feature>
<accession>A0A0H4T0H7</accession>
<keyword evidence="1" id="KW-0472">Membrane</keyword>
<evidence type="ECO:0000256" key="1">
    <source>
        <dbReference type="SAM" id="Phobius"/>
    </source>
</evidence>
<organism evidence="2">
    <name type="scientific">uncultured Parcubacteria bacterium Rifle_16ft_4_minimus_13933</name>
    <dbReference type="NCBI Taxonomy" id="1665134"/>
    <lineage>
        <taxon>Bacteria</taxon>
        <taxon>Candidatus Parcubacteria</taxon>
        <taxon>environmental samples</taxon>
    </lineage>
</organism>
<reference evidence="2" key="1">
    <citation type="journal article" date="2015" name="ISME J.">
        <title>Aquifer environment selects for microbial species cohorts in sediment and groundwater.</title>
        <authorList>
            <person name="Hug L.A."/>
            <person name="Thomas B.C."/>
            <person name="Brown C.T."/>
            <person name="Frischkorn K.R."/>
            <person name="Williams K.H."/>
            <person name="Tringe S.G."/>
            <person name="Banfield J.F."/>
        </authorList>
    </citation>
    <scope>NUCLEOTIDE SEQUENCE</scope>
</reference>
<keyword evidence="1" id="KW-1133">Transmembrane helix</keyword>
<dbReference type="AlphaFoldDB" id="A0A0H4T0H7"/>
<protein>
    <submittedName>
        <fullName evidence="2">Uncharacterized protein</fullName>
    </submittedName>
</protein>
<sequence length="76" mass="8496">MNNCSDLGRSSYSPPEIKFNKIKFYFRGLLSAIHLILVALRVVTSVEPSHEVFGLQIIKKNPSDMSRGLLSGYVVI</sequence>
<dbReference type="EMBL" id="KT006948">
    <property type="protein sequence ID" value="AKQ01051.1"/>
    <property type="molecule type" value="Genomic_DNA"/>
</dbReference>
<name>A0A0H4T0H7_9BACT</name>
<evidence type="ECO:0000313" key="2">
    <source>
        <dbReference type="EMBL" id="AKQ01051.1"/>
    </source>
</evidence>
<keyword evidence="1" id="KW-0812">Transmembrane</keyword>
<proteinExistence type="predicted"/>